<reference evidence="2" key="1">
    <citation type="submission" date="2022-07" db="EMBL/GenBank/DDBJ databases">
        <title>Prevotella copri.</title>
        <authorList>
            <person name="Yang C."/>
        </authorList>
    </citation>
    <scope>NUCLEOTIDE SEQUENCE</scope>
    <source>
        <strain evidence="2">HF2107</strain>
    </source>
</reference>
<sequence length="307" mass="35711">MFLINKIKNRICKVEWQVALRHRESCELDFTLSRVPFTPIPNSFRYWAADPFIIDFKGETLLFVELYDRLKRKGLLGYMNITNGDISKYKIVFETNCHLSYPYVFEIDGELFAVPESNNIEKLLFLKWDEKSEKFNLVYTFMEGHSLADSNFLLWNKSLYMLTTPVSKSDNVGTLEIYKKVADKKYVPCSKNPVVVDKTQARNGGKIILKNGVFYRISQDCGKGYGSGLNILRIDNISDSDYKETLVKKVFPNSLVVSGYQRIDGIHTYNCNDKFEVIDFKFNHKFSLAEFLGFFLCKFHIFNKIVK</sequence>
<gene>
    <name evidence="2" type="ORF">NNC64_13000</name>
</gene>
<accession>A0AAW5IP14</accession>
<organism evidence="2 3">
    <name type="scientific">Segatella copri</name>
    <dbReference type="NCBI Taxonomy" id="165179"/>
    <lineage>
        <taxon>Bacteria</taxon>
        <taxon>Pseudomonadati</taxon>
        <taxon>Bacteroidota</taxon>
        <taxon>Bacteroidia</taxon>
        <taxon>Bacteroidales</taxon>
        <taxon>Prevotellaceae</taxon>
        <taxon>Segatella</taxon>
    </lineage>
</organism>
<dbReference type="RefSeq" id="WP_254953623.1">
    <property type="nucleotide sequence ID" value="NZ_DAWCZU010000060.1"/>
</dbReference>
<dbReference type="Pfam" id="PF24793">
    <property type="entry name" value="GINT1_N"/>
    <property type="match status" value="1"/>
</dbReference>
<dbReference type="InterPro" id="IPR056442">
    <property type="entry name" value="GINT1_N"/>
</dbReference>
<evidence type="ECO:0000259" key="1">
    <source>
        <dbReference type="Pfam" id="PF24793"/>
    </source>
</evidence>
<feature type="domain" description="Glucosamine inositolphosphorylceramide transferase 1 N-terminal" evidence="1">
    <location>
        <begin position="47"/>
        <end position="251"/>
    </location>
</feature>
<dbReference type="EMBL" id="JANDWZ010000035">
    <property type="protein sequence ID" value="MCP9565452.1"/>
    <property type="molecule type" value="Genomic_DNA"/>
</dbReference>
<proteinExistence type="predicted"/>
<dbReference type="AlphaFoldDB" id="A0AAW5IP14"/>
<name>A0AAW5IP14_9BACT</name>
<dbReference type="SUPFAM" id="SSF75005">
    <property type="entry name" value="Arabinanase/levansucrase/invertase"/>
    <property type="match status" value="1"/>
</dbReference>
<dbReference type="Proteomes" id="UP001205531">
    <property type="component" value="Unassembled WGS sequence"/>
</dbReference>
<protein>
    <recommendedName>
        <fullName evidence="1">Glucosamine inositolphosphorylceramide transferase 1 N-terminal domain-containing protein</fullName>
    </recommendedName>
</protein>
<dbReference type="InterPro" id="IPR023296">
    <property type="entry name" value="Glyco_hydro_beta-prop_sf"/>
</dbReference>
<comment type="caution">
    <text evidence="2">The sequence shown here is derived from an EMBL/GenBank/DDBJ whole genome shotgun (WGS) entry which is preliminary data.</text>
</comment>
<evidence type="ECO:0000313" key="3">
    <source>
        <dbReference type="Proteomes" id="UP001205531"/>
    </source>
</evidence>
<evidence type="ECO:0000313" key="2">
    <source>
        <dbReference type="EMBL" id="MCP9565452.1"/>
    </source>
</evidence>